<evidence type="ECO:0000313" key="2">
    <source>
        <dbReference type="EMBL" id="KAK0429883.1"/>
    </source>
</evidence>
<dbReference type="Proteomes" id="UP001175226">
    <property type="component" value="Unassembled WGS sequence"/>
</dbReference>
<comment type="caution">
    <text evidence="2">The sequence shown here is derived from an EMBL/GenBank/DDBJ whole genome shotgun (WGS) entry which is preliminary data.</text>
</comment>
<keyword evidence="1" id="KW-0175">Coiled coil</keyword>
<evidence type="ECO:0000256" key="1">
    <source>
        <dbReference type="SAM" id="Coils"/>
    </source>
</evidence>
<dbReference type="AlphaFoldDB" id="A0AA39IVT9"/>
<reference evidence="2" key="1">
    <citation type="submission" date="2023-06" db="EMBL/GenBank/DDBJ databases">
        <authorList>
            <consortium name="Lawrence Berkeley National Laboratory"/>
            <person name="Ahrendt S."/>
            <person name="Sahu N."/>
            <person name="Indic B."/>
            <person name="Wong-Bajracharya J."/>
            <person name="Merenyi Z."/>
            <person name="Ke H.-M."/>
            <person name="Monk M."/>
            <person name="Kocsube S."/>
            <person name="Drula E."/>
            <person name="Lipzen A."/>
            <person name="Balint B."/>
            <person name="Henrissat B."/>
            <person name="Andreopoulos B."/>
            <person name="Martin F.M."/>
            <person name="Harder C.B."/>
            <person name="Rigling D."/>
            <person name="Ford K.L."/>
            <person name="Foster G.D."/>
            <person name="Pangilinan J."/>
            <person name="Papanicolaou A."/>
            <person name="Barry K."/>
            <person name="LaButti K."/>
            <person name="Viragh M."/>
            <person name="Koriabine M."/>
            <person name="Yan M."/>
            <person name="Riley R."/>
            <person name="Champramary S."/>
            <person name="Plett K.L."/>
            <person name="Tsai I.J."/>
            <person name="Slot J."/>
            <person name="Sipos G."/>
            <person name="Plett J."/>
            <person name="Nagy L.G."/>
            <person name="Grigoriev I.V."/>
        </authorList>
    </citation>
    <scope>NUCLEOTIDE SEQUENCE</scope>
    <source>
        <strain evidence="2">FPL87.14</strain>
    </source>
</reference>
<evidence type="ECO:0000313" key="3">
    <source>
        <dbReference type="Proteomes" id="UP001175226"/>
    </source>
</evidence>
<keyword evidence="3" id="KW-1185">Reference proteome</keyword>
<name>A0AA39IVT9_9AGAR</name>
<feature type="coiled-coil region" evidence="1">
    <location>
        <begin position="610"/>
        <end position="646"/>
    </location>
</feature>
<dbReference type="InterPro" id="IPR041078">
    <property type="entry name" value="Plavaka"/>
</dbReference>
<gene>
    <name evidence="2" type="ORF">EV421DRAFT_1893713</name>
</gene>
<sequence>MSEYNTQAIPRRVHCPILGYHPSSGREPREEPFEAYSVHEHSAKENIPFDPMPWHPYRSLVDFELSEAILEAALNEGDTDALLKNITKRGGELPEFQNHWELIALWDKSAHHRTPFQKSTFTVPLRGEDYHFDIFHRDLWSWTLDILQDPLLAPHLIWDAQKLFRCKGGTSERFYTEPWTGNIFWEVQSALPVDGKPICYIIYADKTCLSSFGTVQGYPVIIRLGNLPVHIRNGQGVGGGRVIGWLPIVADESKHRNKSYYADFKRAVWHKAFECILSSIEDKSKMGAWVQPPGSDATPWHIFPTIMILSADYEEQCIMSLIRGSSGDYPCNICHVYKDNQHEMNEEYRLRTSAWSQDLYNEASKLSSASSRNDLLQPYGLCFVKNVFWSIEHCDVHWALSFDRLHAFHNGLFGDHLCKEVIQRIEKLGFGQQADDLLANFPSWKDLYHFKQGFMNVTFTDGRKYEALSKQLIFIAHNILTPKSDPIAYILLQALRAYMELDMYAGLFLHMSSTLQAGRTKRNTMRPYERKPSKKPLKNWDFPKIHSLKHLFDDIEAKGVTLNYNTKPNESMHGSFKESYQRRTNFKDIAKQILRVDQWYSATSFIRQQINLHDRQLEASQARAAEAEAEAEVEEHDASLADEEEAATVQLDYALAASVHGHRGKGGGKLSIAEVEDQAMENRDYHGFRAHLSKHMTEHFEKCPEELPLVNGATAAFEGFLSEDLVREVLLQIVRYGMLKSYYTSLADWRPTTDILRCSPSFNHCPHYDFVLAQTAAGPLFAQLVMIFECNVHGKMFPLMLVRPFDQPAGGHSEQKDQDLGLYRVKTKPSGPPCLISIYSVLRGALLIEDTAAPKEYLVVDTVDSDMFLRMQSLSYVGKPAGRRN</sequence>
<dbReference type="Pfam" id="PF18759">
    <property type="entry name" value="Plavaka"/>
    <property type="match status" value="1"/>
</dbReference>
<dbReference type="EMBL" id="JAUEPT010000193">
    <property type="protein sequence ID" value="KAK0429883.1"/>
    <property type="molecule type" value="Genomic_DNA"/>
</dbReference>
<accession>A0AA39IVT9</accession>
<proteinExistence type="predicted"/>
<protein>
    <submittedName>
        <fullName evidence="2">Uncharacterized protein</fullName>
    </submittedName>
</protein>
<organism evidence="2 3">
    <name type="scientific">Armillaria borealis</name>
    <dbReference type="NCBI Taxonomy" id="47425"/>
    <lineage>
        <taxon>Eukaryota</taxon>
        <taxon>Fungi</taxon>
        <taxon>Dikarya</taxon>
        <taxon>Basidiomycota</taxon>
        <taxon>Agaricomycotina</taxon>
        <taxon>Agaricomycetes</taxon>
        <taxon>Agaricomycetidae</taxon>
        <taxon>Agaricales</taxon>
        <taxon>Marasmiineae</taxon>
        <taxon>Physalacriaceae</taxon>
        <taxon>Armillaria</taxon>
    </lineage>
</organism>